<protein>
    <recommendedName>
        <fullName evidence="4">BTB domain-containing protein</fullName>
    </recommendedName>
</protein>
<dbReference type="AlphaFoldDB" id="A0A5C2SB00"/>
<organism evidence="2 3">
    <name type="scientific">Lentinus tigrinus ALCF2SS1-6</name>
    <dbReference type="NCBI Taxonomy" id="1328759"/>
    <lineage>
        <taxon>Eukaryota</taxon>
        <taxon>Fungi</taxon>
        <taxon>Dikarya</taxon>
        <taxon>Basidiomycota</taxon>
        <taxon>Agaricomycotina</taxon>
        <taxon>Agaricomycetes</taxon>
        <taxon>Polyporales</taxon>
        <taxon>Polyporaceae</taxon>
        <taxon>Lentinus</taxon>
    </lineage>
</organism>
<reference evidence="2" key="1">
    <citation type="journal article" date="2018" name="Genome Biol. Evol.">
        <title>Genomics and development of Lentinus tigrinus, a white-rot wood-decaying mushroom with dimorphic fruiting bodies.</title>
        <authorList>
            <person name="Wu B."/>
            <person name="Xu Z."/>
            <person name="Knudson A."/>
            <person name="Carlson A."/>
            <person name="Chen N."/>
            <person name="Kovaka S."/>
            <person name="LaButti K."/>
            <person name="Lipzen A."/>
            <person name="Pennachio C."/>
            <person name="Riley R."/>
            <person name="Schakwitz W."/>
            <person name="Umezawa K."/>
            <person name="Ohm R.A."/>
            <person name="Grigoriev I.V."/>
            <person name="Nagy L.G."/>
            <person name="Gibbons J."/>
            <person name="Hibbett D."/>
        </authorList>
    </citation>
    <scope>NUCLEOTIDE SEQUENCE [LARGE SCALE GENOMIC DNA]</scope>
    <source>
        <strain evidence="2">ALCF2SS1-6</strain>
    </source>
</reference>
<dbReference type="STRING" id="1328759.A0A5C2SB00"/>
<feature type="compositionally biased region" description="Basic and acidic residues" evidence="1">
    <location>
        <begin position="1"/>
        <end position="12"/>
    </location>
</feature>
<evidence type="ECO:0000256" key="1">
    <source>
        <dbReference type="SAM" id="MobiDB-lite"/>
    </source>
</evidence>
<name>A0A5C2SB00_9APHY</name>
<proteinExistence type="predicted"/>
<evidence type="ECO:0000313" key="2">
    <source>
        <dbReference type="EMBL" id="RPD60933.1"/>
    </source>
</evidence>
<dbReference type="Proteomes" id="UP000313359">
    <property type="component" value="Unassembled WGS sequence"/>
</dbReference>
<feature type="region of interest" description="Disordered" evidence="1">
    <location>
        <begin position="1"/>
        <end position="40"/>
    </location>
</feature>
<sequence length="369" mass="41090">MSDDTTDRRREAGVQTLSDPLFESSSSEAAPLPETDPQPDDEFWFADSDLILVAGNVEFRVYKEPLLLHSSVLSEMLDNKEAKSMQNASPQPDGGDCSKLLLSDPPDDVRHFLQGLFAGSVLRVGMIHPSYAELSAQIRLGHKYGVKQMVQSSVDYLQEYFPETTSPVKKWEFKYRFKPPGFQPIHAIGVVNLARLADAHSLLPASLMACASLGQELTKGFTRPDGTQETLPRDDLLRCVVGRAAWTKACTTASHKVFQRTISSDCIRRGKCKPVFDKILARLADAENAMFDVTFNASSAWTSHVNASDPDRVLCPWCYDMVGVWESGRQLEQATELLRRIPEIFGVSVSDSDERHVESKELTDSDDED</sequence>
<dbReference type="Gene3D" id="3.30.710.10">
    <property type="entry name" value="Potassium Channel Kv1.1, Chain A"/>
    <property type="match status" value="1"/>
</dbReference>
<dbReference type="InterPro" id="IPR011333">
    <property type="entry name" value="SKP1/BTB/POZ_sf"/>
</dbReference>
<dbReference type="OrthoDB" id="2747273at2759"/>
<evidence type="ECO:0008006" key="4">
    <source>
        <dbReference type="Google" id="ProtNLM"/>
    </source>
</evidence>
<keyword evidence="3" id="KW-1185">Reference proteome</keyword>
<gene>
    <name evidence="2" type="ORF">L227DRAFT_87623</name>
</gene>
<dbReference type="EMBL" id="ML122264">
    <property type="protein sequence ID" value="RPD60933.1"/>
    <property type="molecule type" value="Genomic_DNA"/>
</dbReference>
<accession>A0A5C2SB00</accession>
<evidence type="ECO:0000313" key="3">
    <source>
        <dbReference type="Proteomes" id="UP000313359"/>
    </source>
</evidence>